<evidence type="ECO:0000256" key="6">
    <source>
        <dbReference type="ARBA" id="ARBA00023157"/>
    </source>
</evidence>
<reference evidence="8 9" key="1">
    <citation type="submission" date="2014-04" db="EMBL/GenBank/DDBJ databases">
        <authorList>
            <consortium name="DOE Joint Genome Institute"/>
            <person name="Kuo A."/>
            <person name="Ruytinx J."/>
            <person name="Rineau F."/>
            <person name="Colpaert J."/>
            <person name="Kohler A."/>
            <person name="Nagy L.G."/>
            <person name="Floudas D."/>
            <person name="Copeland A."/>
            <person name="Barry K.W."/>
            <person name="Cichocki N."/>
            <person name="Veneault-Fourrey C."/>
            <person name="LaButti K."/>
            <person name="Lindquist E.A."/>
            <person name="Lipzen A."/>
            <person name="Lundell T."/>
            <person name="Morin E."/>
            <person name="Murat C."/>
            <person name="Sun H."/>
            <person name="Tunlid A."/>
            <person name="Henrissat B."/>
            <person name="Grigoriev I.V."/>
            <person name="Hibbett D.S."/>
            <person name="Martin F."/>
            <person name="Nordberg H.P."/>
            <person name="Cantor M.N."/>
            <person name="Hua S.X."/>
        </authorList>
    </citation>
    <scope>NUCLEOTIDE SEQUENCE [LARGE SCALE GENOMIC DNA]</scope>
    <source>
        <strain evidence="8 9">UH-Slu-Lm8-n1</strain>
    </source>
</reference>
<accession>A0A0D0AM44</accession>
<comment type="subcellular location">
    <subcellularLocation>
        <location evidence="1 7">Secreted</location>
        <location evidence="1 7">Cell wall</location>
    </subcellularLocation>
</comment>
<gene>
    <name evidence="8" type="primary">HydSl5</name>
    <name evidence="8" type="ORF">CY34DRAFT_808559</name>
</gene>
<sequence length="109" mass="11121">MFARFFTVVFLAALAVANPLSLRDGQCNTGDIQCCQSSTTTSTYNKAAKSLGLVEIAAGVVGQVGLACSPVSVVGTGSGASCNQQPMCCSNNKMNGLVNIGCTPINLKL</sequence>
<dbReference type="PROSITE" id="PS00956">
    <property type="entry name" value="HYDROPHOBIN"/>
    <property type="match status" value="1"/>
</dbReference>
<dbReference type="STRING" id="930992.A0A0D0AM44"/>
<dbReference type="Pfam" id="PF01185">
    <property type="entry name" value="Hydrophobin"/>
    <property type="match status" value="1"/>
</dbReference>
<keyword evidence="9" id="KW-1185">Reference proteome</keyword>
<name>A0A0D0AM44_9AGAM</name>
<evidence type="ECO:0000256" key="1">
    <source>
        <dbReference type="ARBA" id="ARBA00004191"/>
    </source>
</evidence>
<dbReference type="Proteomes" id="UP000054485">
    <property type="component" value="Unassembled WGS sequence"/>
</dbReference>
<organism evidence="8 9">
    <name type="scientific">Suillus luteus UH-Slu-Lm8-n1</name>
    <dbReference type="NCBI Taxonomy" id="930992"/>
    <lineage>
        <taxon>Eukaryota</taxon>
        <taxon>Fungi</taxon>
        <taxon>Dikarya</taxon>
        <taxon>Basidiomycota</taxon>
        <taxon>Agaricomycotina</taxon>
        <taxon>Agaricomycetes</taxon>
        <taxon>Agaricomycetidae</taxon>
        <taxon>Boletales</taxon>
        <taxon>Suillineae</taxon>
        <taxon>Suillaceae</taxon>
        <taxon>Suillus</taxon>
    </lineage>
</organism>
<comment type="similarity">
    <text evidence="2 7">Belongs to the fungal hydrophobin family.</text>
</comment>
<evidence type="ECO:0000313" key="9">
    <source>
        <dbReference type="Proteomes" id="UP000054485"/>
    </source>
</evidence>
<dbReference type="EMBL" id="KN835355">
    <property type="protein sequence ID" value="KIK39179.1"/>
    <property type="molecule type" value="Genomic_DNA"/>
</dbReference>
<dbReference type="HOGENOM" id="CLU_105134_2_0_1"/>
<evidence type="ECO:0000256" key="5">
    <source>
        <dbReference type="ARBA" id="ARBA00022729"/>
    </source>
</evidence>
<feature type="chain" id="PRO_5013984352" description="Hydrophobin" evidence="7">
    <location>
        <begin position="18"/>
        <end position="109"/>
    </location>
</feature>
<dbReference type="CDD" id="cd23507">
    <property type="entry name" value="hydrophobin_I"/>
    <property type="match status" value="1"/>
</dbReference>
<feature type="signal peptide" evidence="7">
    <location>
        <begin position="1"/>
        <end position="17"/>
    </location>
</feature>
<reference evidence="9" key="2">
    <citation type="submission" date="2015-01" db="EMBL/GenBank/DDBJ databases">
        <title>Evolutionary Origins and Diversification of the Mycorrhizal Mutualists.</title>
        <authorList>
            <consortium name="DOE Joint Genome Institute"/>
            <consortium name="Mycorrhizal Genomics Consortium"/>
            <person name="Kohler A."/>
            <person name="Kuo A."/>
            <person name="Nagy L.G."/>
            <person name="Floudas D."/>
            <person name="Copeland A."/>
            <person name="Barry K.W."/>
            <person name="Cichocki N."/>
            <person name="Veneault-Fourrey C."/>
            <person name="LaButti K."/>
            <person name="Lindquist E.A."/>
            <person name="Lipzen A."/>
            <person name="Lundell T."/>
            <person name="Morin E."/>
            <person name="Murat C."/>
            <person name="Riley R."/>
            <person name="Ohm R."/>
            <person name="Sun H."/>
            <person name="Tunlid A."/>
            <person name="Henrissat B."/>
            <person name="Grigoriev I.V."/>
            <person name="Hibbett D.S."/>
            <person name="Martin F."/>
        </authorList>
    </citation>
    <scope>NUCLEOTIDE SEQUENCE [LARGE SCALE GENOMIC DNA]</scope>
    <source>
        <strain evidence="9">UH-Slu-Lm8-n1</strain>
    </source>
</reference>
<dbReference type="GO" id="GO:0005199">
    <property type="term" value="F:structural constituent of cell wall"/>
    <property type="evidence" value="ECO:0007669"/>
    <property type="project" value="InterPro"/>
</dbReference>
<evidence type="ECO:0000256" key="2">
    <source>
        <dbReference type="ARBA" id="ARBA00010446"/>
    </source>
</evidence>
<dbReference type="InterPro" id="IPR001338">
    <property type="entry name" value="Class_I_Hydrophobin"/>
</dbReference>
<evidence type="ECO:0000313" key="8">
    <source>
        <dbReference type="EMBL" id="KIK39179.1"/>
    </source>
</evidence>
<proteinExistence type="inferred from homology"/>
<dbReference type="InParanoid" id="A0A0D0AM44"/>
<dbReference type="InterPro" id="IPR019778">
    <property type="entry name" value="Class_I_Hydrophobin_CS"/>
</dbReference>
<dbReference type="OrthoDB" id="4225815at2759"/>
<keyword evidence="4 7" id="KW-0964">Secreted</keyword>
<keyword evidence="6 7" id="KW-1015">Disulfide bond</keyword>
<dbReference type="GO" id="GO:0009277">
    <property type="term" value="C:fungal-type cell wall"/>
    <property type="evidence" value="ECO:0007669"/>
    <property type="project" value="InterPro"/>
</dbReference>
<evidence type="ECO:0000256" key="3">
    <source>
        <dbReference type="ARBA" id="ARBA00022512"/>
    </source>
</evidence>
<evidence type="ECO:0000256" key="4">
    <source>
        <dbReference type="ARBA" id="ARBA00022525"/>
    </source>
</evidence>
<dbReference type="AlphaFoldDB" id="A0A0D0AM44"/>
<protein>
    <recommendedName>
        <fullName evidence="7">Hydrophobin</fullName>
    </recommendedName>
</protein>
<keyword evidence="5 7" id="KW-0732">Signal</keyword>
<dbReference type="SMART" id="SM00075">
    <property type="entry name" value="HYDRO"/>
    <property type="match status" value="1"/>
</dbReference>
<evidence type="ECO:0000256" key="7">
    <source>
        <dbReference type="RuleBase" id="RU365009"/>
    </source>
</evidence>
<keyword evidence="3 7" id="KW-0134">Cell wall</keyword>